<sequence>MYYLDLYQELKQLWSADTDQFEFDGLTVSKYNFKSASQHLLPGAENYTCQKHGKHFTPDSIYLNDIGAMNDHIYLRDVEIKENESFSYRVFMPNGEKRVKRALFLFHGFNEKNWDKYLPWAYHLAKQTGRAVILFPIAFHMNRTLSLWSDKRNMFLLSEKRKKMFPNVVNSSLSNVAISMRLHAMPQRFIWSGLQTYYDVIQFITACKNDEHPLLASDTTFDLMSYSIGCLLSEVLKLSNYNGYFSQSKLCMFCGGAVFNRLSPVSKYILDSEANIALYSYMVEHLEKHLEKDAHLKHYLAGDHKEGQIFYSMLDYKVQREYREQLFQEVSSDLMAISLKQDSIIPAYEIVNTLQGAARDISVPVHVHDFSFKYNHVTPFPATEKNKELIDESFRMVFDQAAEFLMSE</sequence>
<gene>
    <name evidence="1" type="ORF">SAMN05216283_10785</name>
</gene>
<dbReference type="Pfam" id="PF19519">
    <property type="entry name" value="DUF6051"/>
    <property type="match status" value="1"/>
</dbReference>
<proteinExistence type="predicted"/>
<evidence type="ECO:0008006" key="3">
    <source>
        <dbReference type="Google" id="ProtNLM"/>
    </source>
</evidence>
<reference evidence="1 2" key="1">
    <citation type="submission" date="2016-10" db="EMBL/GenBank/DDBJ databases">
        <authorList>
            <person name="de Groot N.N."/>
        </authorList>
    </citation>
    <scope>NUCLEOTIDE SEQUENCE [LARGE SCALE GENOMIC DNA]</scope>
    <source>
        <strain evidence="1 2">CGMCC 1.9156</strain>
    </source>
</reference>
<dbReference type="STRING" id="655355.SAMN05216283_10785"/>
<accession>A0A1I2J301</accession>
<dbReference type="EMBL" id="FONW01000007">
    <property type="protein sequence ID" value="SFF47647.1"/>
    <property type="molecule type" value="Genomic_DNA"/>
</dbReference>
<keyword evidence="2" id="KW-1185">Reference proteome</keyword>
<name>A0A1I2J301_9BACT</name>
<protein>
    <recommendedName>
        <fullName evidence="3">Alpha/beta hydrolase</fullName>
    </recommendedName>
</protein>
<dbReference type="InterPro" id="IPR046114">
    <property type="entry name" value="DUF6051"/>
</dbReference>
<dbReference type="AlphaFoldDB" id="A0A1I2J301"/>
<evidence type="ECO:0000313" key="2">
    <source>
        <dbReference type="Proteomes" id="UP000198964"/>
    </source>
</evidence>
<organism evidence="1 2">
    <name type="scientific">Sunxiuqinia elliptica</name>
    <dbReference type="NCBI Taxonomy" id="655355"/>
    <lineage>
        <taxon>Bacteria</taxon>
        <taxon>Pseudomonadati</taxon>
        <taxon>Bacteroidota</taxon>
        <taxon>Bacteroidia</taxon>
        <taxon>Marinilabiliales</taxon>
        <taxon>Prolixibacteraceae</taxon>
        <taxon>Sunxiuqinia</taxon>
    </lineage>
</organism>
<evidence type="ECO:0000313" key="1">
    <source>
        <dbReference type="EMBL" id="SFF47647.1"/>
    </source>
</evidence>
<dbReference type="RefSeq" id="WP_093920421.1">
    <property type="nucleotide sequence ID" value="NZ_FONW01000007.1"/>
</dbReference>
<dbReference type="Proteomes" id="UP000198964">
    <property type="component" value="Unassembled WGS sequence"/>
</dbReference>